<sequence length="283" mass="31632">MEKALSEKIVIADSGATKTDWCLVQGGEILKRFFTHGISPVYQTEAEMAKEIRLHVYPQLREQQFRSIRFYGTGCIPEKSAAVSQALYQSFPIEEIQVYSDLMAAAHGLCGYEPGIACILGTGSNSCEWDGSSIIKQVPPLGFILGDEGSGAALGKLLVGDALKNRLPDGLKERLLAEYDLDQATIIERVYRQPFPSRFLAGLAPFLLKHIDHPHIRHMVIRSFSDFLERNVMQYDYRKNRVNFVGSIAWHFSGLLREVAAEKGIETGKIEQSPMEGLISYYA</sequence>
<evidence type="ECO:0000313" key="2">
    <source>
        <dbReference type="Proteomes" id="UP000178485"/>
    </source>
</evidence>
<organism evidence="1 2">
    <name type="scientific">Petrimonas mucosa</name>
    <dbReference type="NCBI Taxonomy" id="1642646"/>
    <lineage>
        <taxon>Bacteria</taxon>
        <taxon>Pseudomonadati</taxon>
        <taxon>Bacteroidota</taxon>
        <taxon>Bacteroidia</taxon>
        <taxon>Bacteroidales</taxon>
        <taxon>Dysgonomonadaceae</taxon>
        <taxon>Petrimonas</taxon>
    </lineage>
</organism>
<keyword evidence="2" id="KW-1185">Reference proteome</keyword>
<dbReference type="EMBL" id="LT608328">
    <property type="protein sequence ID" value="SCM58458.1"/>
    <property type="molecule type" value="Genomic_DNA"/>
</dbReference>
<dbReference type="AlphaFoldDB" id="A0A1G4G7Y3"/>
<dbReference type="Proteomes" id="UP000178485">
    <property type="component" value="Chromosome i"/>
</dbReference>
<accession>A0A1G4G7Y3</accession>
<dbReference type="Gene3D" id="3.30.420.40">
    <property type="match status" value="2"/>
</dbReference>
<dbReference type="PANTHER" id="PTHR43190">
    <property type="entry name" value="N-ACETYL-D-GLUCOSAMINE KINASE"/>
    <property type="match status" value="1"/>
</dbReference>
<dbReference type="RefSeq" id="WP_071137078.1">
    <property type="nucleotide sequence ID" value="NZ_DUQN01000097.1"/>
</dbReference>
<name>A0A1G4G7Y3_9BACT</name>
<dbReference type="InterPro" id="IPR043129">
    <property type="entry name" value="ATPase_NBD"/>
</dbReference>
<reference evidence="1 2" key="1">
    <citation type="submission" date="2016-08" db="EMBL/GenBank/DDBJ databases">
        <authorList>
            <person name="Seilhamer J.J."/>
        </authorList>
    </citation>
    <scope>NUCLEOTIDE SEQUENCE [LARGE SCALE GENOMIC DNA]</scope>
    <source>
        <strain evidence="1">ING2-E5A</strain>
    </source>
</reference>
<dbReference type="KEGG" id="pmuc:ING2E5A_1817"/>
<dbReference type="Gene3D" id="1.10.720.160">
    <property type="match status" value="1"/>
</dbReference>
<dbReference type="SUPFAM" id="SSF53067">
    <property type="entry name" value="Actin-like ATPase domain"/>
    <property type="match status" value="2"/>
</dbReference>
<dbReference type="CDD" id="cd24079">
    <property type="entry name" value="ASKHA_NBD_PG1100-like"/>
    <property type="match status" value="1"/>
</dbReference>
<protein>
    <recommendedName>
        <fullName evidence="3">ATPase</fullName>
    </recommendedName>
</protein>
<evidence type="ECO:0000313" key="1">
    <source>
        <dbReference type="EMBL" id="SCM58458.1"/>
    </source>
</evidence>
<evidence type="ECO:0008006" key="3">
    <source>
        <dbReference type="Google" id="ProtNLM"/>
    </source>
</evidence>
<dbReference type="STRING" id="1642646.ING2E5A_1817"/>
<dbReference type="InterPro" id="IPR052519">
    <property type="entry name" value="Euk-type_GlcNAc_Kinase"/>
</dbReference>
<proteinExistence type="predicted"/>
<dbReference type="PANTHER" id="PTHR43190:SF3">
    <property type="entry name" value="N-ACETYL-D-GLUCOSAMINE KINASE"/>
    <property type="match status" value="1"/>
</dbReference>
<gene>
    <name evidence="1" type="ORF">ING2E5A_1817</name>
</gene>